<evidence type="ECO:0000256" key="1">
    <source>
        <dbReference type="ARBA" id="ARBA00022801"/>
    </source>
</evidence>
<dbReference type="Pfam" id="PF00072">
    <property type="entry name" value="Response_reg"/>
    <property type="match status" value="1"/>
</dbReference>
<dbReference type="InterPro" id="IPR001789">
    <property type="entry name" value="Sig_transdc_resp-reg_receiver"/>
</dbReference>
<dbReference type="Proteomes" id="UP000443843">
    <property type="component" value="Unassembled WGS sequence"/>
</dbReference>
<dbReference type="InterPro" id="IPR001932">
    <property type="entry name" value="PPM-type_phosphatase-like_dom"/>
</dbReference>
<dbReference type="Gene3D" id="3.40.50.2300">
    <property type="match status" value="1"/>
</dbReference>
<dbReference type="AlphaFoldDB" id="A0A844WDP1"/>
<keyword evidence="2" id="KW-0597">Phosphoprotein</keyword>
<dbReference type="GO" id="GO:0000160">
    <property type="term" value="P:phosphorelay signal transduction system"/>
    <property type="evidence" value="ECO:0007669"/>
    <property type="project" value="InterPro"/>
</dbReference>
<dbReference type="InterPro" id="IPR036457">
    <property type="entry name" value="PPM-type-like_dom_sf"/>
</dbReference>
<keyword evidence="1" id="KW-0378">Hydrolase</keyword>
<dbReference type="EMBL" id="WNXQ01000001">
    <property type="protein sequence ID" value="MWB76959.1"/>
    <property type="molecule type" value="Genomic_DNA"/>
</dbReference>
<dbReference type="InterPro" id="IPR011006">
    <property type="entry name" value="CheY-like_superfamily"/>
</dbReference>
<dbReference type="Gene3D" id="3.60.40.10">
    <property type="entry name" value="PPM-type phosphatase domain"/>
    <property type="match status" value="1"/>
</dbReference>
<dbReference type="PANTHER" id="PTHR43156">
    <property type="entry name" value="STAGE II SPORULATION PROTEIN E-RELATED"/>
    <property type="match status" value="1"/>
</dbReference>
<dbReference type="InterPro" id="IPR052016">
    <property type="entry name" value="Bact_Sigma-Reg"/>
</dbReference>
<dbReference type="Pfam" id="PF07228">
    <property type="entry name" value="SpoIIE"/>
    <property type="match status" value="1"/>
</dbReference>
<gene>
    <name evidence="4" type="ORF">GLS40_02840</name>
</gene>
<feature type="modified residue" description="4-aspartylphosphate" evidence="2">
    <location>
        <position position="47"/>
    </location>
</feature>
<sequence length="398" mass="43220">MVDDNRLQRAVLRSSLTRWGYRVEEAGSAEEAIALATLTPPDLVLSDWMMPGMNGLEFCRAFRAMEREDYGYFVLLTSKAEKTNVAEGLDSGADDFLTKPVNSGELRARLNAGERILAMQRELRHKNRLISDTLNELQTLYDSIDSDLVEAKKLQQSLVRERFRDFGSAKLSLTLSPAGHVGGDLVGHFPAGEGVVGLYAIDVSGHGISSALMTARLAGYLSPAAPEQNLALLRRPDGGFAPRPPAEVAAHLNRLVLAEVETEHYFTLVIALCDLRTGAVRMAQCGHPHPLLQAADGQVRQVGQGGMPVGLIRDAEYDEVAFQLRPGDRLLLVSDGMVECPNQVGGIIGEEGLIAMLAGLADIPGPPLLETLIWSLDQRNPQPDFPDDISAILFEFSG</sequence>
<dbReference type="PROSITE" id="PS50110">
    <property type="entry name" value="RESPONSE_REGULATORY"/>
    <property type="match status" value="1"/>
</dbReference>
<comment type="caution">
    <text evidence="4">The sequence shown here is derived from an EMBL/GenBank/DDBJ whole genome shotgun (WGS) entry which is preliminary data.</text>
</comment>
<dbReference type="SMART" id="SM00448">
    <property type="entry name" value="REC"/>
    <property type="match status" value="1"/>
</dbReference>
<dbReference type="SMART" id="SM00331">
    <property type="entry name" value="PP2C_SIG"/>
    <property type="match status" value="1"/>
</dbReference>
<keyword evidence="5" id="KW-1185">Reference proteome</keyword>
<accession>A0A844WDP1</accession>
<reference evidence="4 5" key="1">
    <citation type="submission" date="2019-11" db="EMBL/GenBank/DDBJ databases">
        <title>Pseudooceanicola pacifica sp. nov., isolated from deep-sea sediment of the Pacific Ocean.</title>
        <authorList>
            <person name="Lyu L."/>
        </authorList>
    </citation>
    <scope>NUCLEOTIDE SEQUENCE [LARGE SCALE GENOMIC DNA]</scope>
    <source>
        <strain evidence="4 5">216_PA32_1</strain>
    </source>
</reference>
<dbReference type="PANTHER" id="PTHR43156:SF2">
    <property type="entry name" value="STAGE II SPORULATION PROTEIN E"/>
    <property type="match status" value="1"/>
</dbReference>
<proteinExistence type="predicted"/>
<evidence type="ECO:0000256" key="2">
    <source>
        <dbReference type="PROSITE-ProRule" id="PRU00169"/>
    </source>
</evidence>
<dbReference type="SUPFAM" id="SSF52172">
    <property type="entry name" value="CheY-like"/>
    <property type="match status" value="1"/>
</dbReference>
<feature type="domain" description="Response regulatory" evidence="3">
    <location>
        <begin position="1"/>
        <end position="114"/>
    </location>
</feature>
<evidence type="ECO:0000313" key="5">
    <source>
        <dbReference type="Proteomes" id="UP000443843"/>
    </source>
</evidence>
<evidence type="ECO:0000259" key="3">
    <source>
        <dbReference type="PROSITE" id="PS50110"/>
    </source>
</evidence>
<name>A0A844WDP1_9RHOB</name>
<organism evidence="4 5">
    <name type="scientific">Pseudooceanicola pacificus</name>
    <dbReference type="NCBI Taxonomy" id="2676438"/>
    <lineage>
        <taxon>Bacteria</taxon>
        <taxon>Pseudomonadati</taxon>
        <taxon>Pseudomonadota</taxon>
        <taxon>Alphaproteobacteria</taxon>
        <taxon>Rhodobacterales</taxon>
        <taxon>Paracoccaceae</taxon>
        <taxon>Pseudooceanicola</taxon>
    </lineage>
</organism>
<dbReference type="CDD" id="cd17574">
    <property type="entry name" value="REC_OmpR"/>
    <property type="match status" value="1"/>
</dbReference>
<dbReference type="GO" id="GO:0016791">
    <property type="term" value="F:phosphatase activity"/>
    <property type="evidence" value="ECO:0007669"/>
    <property type="project" value="TreeGrafter"/>
</dbReference>
<dbReference type="SUPFAM" id="SSF81606">
    <property type="entry name" value="PP2C-like"/>
    <property type="match status" value="1"/>
</dbReference>
<protein>
    <submittedName>
        <fullName evidence="4">SpoIIE family protein phosphatase</fullName>
    </submittedName>
</protein>
<evidence type="ECO:0000313" key="4">
    <source>
        <dbReference type="EMBL" id="MWB76959.1"/>
    </source>
</evidence>